<evidence type="ECO:0000256" key="10">
    <source>
        <dbReference type="ARBA" id="ARBA00041902"/>
    </source>
</evidence>
<comment type="subunit">
    <text evidence="8">May form a complex composed of at least the catalytic subunit CRK2 and a cyclin.</text>
</comment>
<dbReference type="InterPro" id="IPR008271">
    <property type="entry name" value="Ser/Thr_kinase_AS"/>
</dbReference>
<evidence type="ECO:0000256" key="11">
    <source>
        <dbReference type="ARBA" id="ARBA00042858"/>
    </source>
</evidence>
<dbReference type="Gene3D" id="3.30.200.20">
    <property type="entry name" value="Phosphorylase Kinase, domain 1"/>
    <property type="match status" value="1"/>
</dbReference>
<comment type="catalytic activity">
    <reaction evidence="13">
        <text>L-seryl-[protein] + ATP = O-phospho-L-seryl-[protein] + ADP + H(+)</text>
        <dbReference type="Rhea" id="RHEA:17989"/>
        <dbReference type="Rhea" id="RHEA-COMP:9863"/>
        <dbReference type="Rhea" id="RHEA-COMP:11604"/>
        <dbReference type="ChEBI" id="CHEBI:15378"/>
        <dbReference type="ChEBI" id="CHEBI:29999"/>
        <dbReference type="ChEBI" id="CHEBI:30616"/>
        <dbReference type="ChEBI" id="CHEBI:83421"/>
        <dbReference type="ChEBI" id="CHEBI:456216"/>
        <dbReference type="EC" id="2.7.11.22"/>
    </reaction>
</comment>
<comment type="caution">
    <text evidence="17">The sequence shown here is derived from an EMBL/GenBank/DDBJ whole genome shotgun (WGS) entry which is preliminary data.</text>
</comment>
<dbReference type="EC" id="2.7.11.22" evidence="2"/>
<proteinExistence type="inferred from homology"/>
<dbReference type="GO" id="GO:0000307">
    <property type="term" value="C:cyclin-dependent protein kinase holoenzyme complex"/>
    <property type="evidence" value="ECO:0007669"/>
    <property type="project" value="TreeGrafter"/>
</dbReference>
<name>A0A7J6N153_PERCH</name>
<evidence type="ECO:0000256" key="15">
    <source>
        <dbReference type="SAM" id="MobiDB-lite"/>
    </source>
</evidence>
<evidence type="ECO:0000313" key="17">
    <source>
        <dbReference type="EMBL" id="KAF4677317.1"/>
    </source>
</evidence>
<evidence type="ECO:0000256" key="14">
    <source>
        <dbReference type="PROSITE-ProRule" id="PRU10141"/>
    </source>
</evidence>
<dbReference type="Proteomes" id="UP000591131">
    <property type="component" value="Unassembled WGS sequence"/>
</dbReference>
<dbReference type="GO" id="GO:0005737">
    <property type="term" value="C:cytoplasm"/>
    <property type="evidence" value="ECO:0007669"/>
    <property type="project" value="TreeGrafter"/>
</dbReference>
<dbReference type="InterPro" id="IPR050108">
    <property type="entry name" value="CDK"/>
</dbReference>
<keyword evidence="6" id="KW-0418">Kinase</keyword>
<sequence>MSFWNLERALQSCSNPSRPSQAVIRAVQQLRCIASDDEIASSVLSEGAPSTVTALAVTLPQASLLSVILKCVENPSELDEGVMVAIVKHGLPRLNKDDLVLVAAEADAVDRMKNAPILGVVVRELRADSTAVLQSGLTCGEAAATIVHEISGGPWDADLAEAIIHSGGLLSTGSEEIIGKLVDSIFELESFALAIKVMENSALPTTSRWAFVQQLIQKYRSAERTTELCAFVNKARPVMLRHMKALRGSSSIRVIETLLGLGDSTIMHACADVVVRADKVLENIAIVRTVHWYPTFSSRHEQFGEWLQSGLVQQVASLDPSHRRSFLAAVAARPTGFHVLDILISSGQIDEADIFDALAQTLMKPNLPLGVVAKLCYHMAKCHGSISQDKWESFVVVLPASVLPYVALVTTGAGINRERCSIVVERMKQILAGPGGDNLRDLYTTVIAQLQARGGFEGNWRELLNESNALAQFAGLSNGESLARAQGGNPCDGLQNPLVSELNLEPDMDVAGQEWLSEFPPILLCRTAQDAEGGLVELIEAYGSHTLWFARRCLIAASLAASEGSSGNKLITTVTKKGPAGEFYDVCVRLDIGYSTAIVDLLKSSFKKECHDALWWSTFAKLLECSGAPEGVLNVITDVLRKVLPSFDEQRSFAYLEEIALQAMMGSESCRKAPVVPQVLHIAYRAALRRGKHGDSAWLEGRRQFAVHLIRTVSLDLCPDALILILENAMMLGASCQHLKCIAEAAACECYAAESGQGSMRYPPLLGTQLKRCRQAVSRKVILWLCDLAEQTEEELTECEDGRNESYQFDRVAKGTYQILLQCHFLDSCLSTRDHRMLLLVVKPLGRFIGEFAAAVAMTYQLVRLIKLEASAKSRLMSVSRCLHDKINGLLDAANCTESTTLGAPKIARNIVNLRASLRTLLNAHRRLRRSEELSGDCDLVVSIDSTPQAASCSRMLPTEDTFAKKTLDGDRFYASRFSYNKQKDLLGEGTYGKVYRAFDTLTKTKVALKLVTFDPTIEGCPLLVLRELGTIRKLLSNVDGRNDAHRHIVGLRDIIYESGGNSVGISFELCNCDLRQHLARHGPVSADSRRFEYARQIFAGLCYCHERGVLHRDVKPQNVLIKGNINDGSACLKLADFGLARTFRPDVRAYTREVQTLWYRAPEILLGAKEYGPAVDIWSAGAVIYELCTNYALFQSDCEVMALIKIFQLVGTPVVTHLHTFEYFSQQFPKWTRTEAQTIAILNEKLRSSMVSSVLASILRFWPTDRPSASRAVQLCSPLHFRSGDHYIDDRIVFLEDGTVTLYKKPDLRFDCTYDFFTDNWYLIFGEECSRLIKESDGVFDGQNIEVEINGKYNESCDVSQASNKISGGPHHMVATPASDSQA</sequence>
<accession>A0A7J6N153</accession>
<keyword evidence="7 14" id="KW-0067">ATP-binding</keyword>
<keyword evidence="4" id="KW-0808">Transferase</keyword>
<dbReference type="OrthoDB" id="10465130at2759"/>
<dbReference type="InterPro" id="IPR011009">
    <property type="entry name" value="Kinase-like_dom_sf"/>
</dbReference>
<dbReference type="PANTHER" id="PTHR24056:SF254">
    <property type="entry name" value="CYCLIN-DEPENDENT KINASE 2"/>
    <property type="match status" value="1"/>
</dbReference>
<dbReference type="SUPFAM" id="SSF56112">
    <property type="entry name" value="Protein kinase-like (PK-like)"/>
    <property type="match status" value="1"/>
</dbReference>
<evidence type="ECO:0000256" key="8">
    <source>
        <dbReference type="ARBA" id="ARBA00038543"/>
    </source>
</evidence>
<evidence type="ECO:0000256" key="1">
    <source>
        <dbReference type="ARBA" id="ARBA00006485"/>
    </source>
</evidence>
<evidence type="ECO:0000256" key="6">
    <source>
        <dbReference type="ARBA" id="ARBA00022777"/>
    </source>
</evidence>
<evidence type="ECO:0000256" key="7">
    <source>
        <dbReference type="ARBA" id="ARBA00022840"/>
    </source>
</evidence>
<dbReference type="GO" id="GO:0007165">
    <property type="term" value="P:signal transduction"/>
    <property type="evidence" value="ECO:0007669"/>
    <property type="project" value="TreeGrafter"/>
</dbReference>
<dbReference type="Pfam" id="PF00069">
    <property type="entry name" value="Pkinase"/>
    <property type="match status" value="1"/>
</dbReference>
<dbReference type="GO" id="GO:0000082">
    <property type="term" value="P:G1/S transition of mitotic cell cycle"/>
    <property type="evidence" value="ECO:0007669"/>
    <property type="project" value="TreeGrafter"/>
</dbReference>
<dbReference type="SMART" id="SM00220">
    <property type="entry name" value="S_TKc"/>
    <property type="match status" value="1"/>
</dbReference>
<dbReference type="PROSITE" id="PS50011">
    <property type="entry name" value="PROTEIN_KINASE_DOM"/>
    <property type="match status" value="1"/>
</dbReference>
<dbReference type="PROSITE" id="PS00107">
    <property type="entry name" value="PROTEIN_KINASE_ATP"/>
    <property type="match status" value="1"/>
</dbReference>
<gene>
    <name evidence="17" type="ORF">FOL47_002245</name>
</gene>
<dbReference type="GO" id="GO:0005634">
    <property type="term" value="C:nucleus"/>
    <property type="evidence" value="ECO:0007669"/>
    <property type="project" value="TreeGrafter"/>
</dbReference>
<keyword evidence="5 14" id="KW-0547">Nucleotide-binding</keyword>
<evidence type="ECO:0000259" key="16">
    <source>
        <dbReference type="PROSITE" id="PS50011"/>
    </source>
</evidence>
<evidence type="ECO:0000256" key="4">
    <source>
        <dbReference type="ARBA" id="ARBA00022679"/>
    </source>
</evidence>
<dbReference type="GO" id="GO:0010468">
    <property type="term" value="P:regulation of gene expression"/>
    <property type="evidence" value="ECO:0007669"/>
    <property type="project" value="TreeGrafter"/>
</dbReference>
<dbReference type="InterPro" id="IPR017441">
    <property type="entry name" value="Protein_kinase_ATP_BS"/>
</dbReference>
<keyword evidence="3" id="KW-0723">Serine/threonine-protein kinase</keyword>
<dbReference type="InterPro" id="IPR000719">
    <property type="entry name" value="Prot_kinase_dom"/>
</dbReference>
<dbReference type="EMBL" id="JAAPAO010000016">
    <property type="protein sequence ID" value="KAF4677317.1"/>
    <property type="molecule type" value="Genomic_DNA"/>
</dbReference>
<dbReference type="Gene3D" id="1.10.510.10">
    <property type="entry name" value="Transferase(Phosphotransferase) domain 1"/>
    <property type="match status" value="1"/>
</dbReference>
<dbReference type="GO" id="GO:0005524">
    <property type="term" value="F:ATP binding"/>
    <property type="evidence" value="ECO:0007669"/>
    <property type="project" value="UniProtKB-UniRule"/>
</dbReference>
<reference evidence="17 18" key="1">
    <citation type="submission" date="2020-04" db="EMBL/GenBank/DDBJ databases">
        <title>Perkinsus chesapeaki whole genome sequence.</title>
        <authorList>
            <person name="Bogema D.R."/>
        </authorList>
    </citation>
    <scope>NUCLEOTIDE SEQUENCE [LARGE SCALE GENOMIC DNA]</scope>
    <source>
        <strain evidence="17">ATCC PRA-425</strain>
    </source>
</reference>
<feature type="region of interest" description="Disordered" evidence="15">
    <location>
        <begin position="1365"/>
        <end position="1384"/>
    </location>
</feature>
<feature type="domain" description="Protein kinase" evidence="16">
    <location>
        <begin position="981"/>
        <end position="1281"/>
    </location>
</feature>
<evidence type="ECO:0000256" key="3">
    <source>
        <dbReference type="ARBA" id="ARBA00022527"/>
    </source>
</evidence>
<evidence type="ECO:0000256" key="5">
    <source>
        <dbReference type="ARBA" id="ARBA00022741"/>
    </source>
</evidence>
<evidence type="ECO:0000256" key="2">
    <source>
        <dbReference type="ARBA" id="ARBA00012425"/>
    </source>
</evidence>
<keyword evidence="18" id="KW-1185">Reference proteome</keyword>
<dbReference type="PANTHER" id="PTHR24056">
    <property type="entry name" value="CELL DIVISION PROTEIN KINASE"/>
    <property type="match status" value="1"/>
</dbReference>
<comment type="catalytic activity">
    <reaction evidence="12">
        <text>L-threonyl-[protein] + ATP = O-phospho-L-threonyl-[protein] + ADP + H(+)</text>
        <dbReference type="Rhea" id="RHEA:46608"/>
        <dbReference type="Rhea" id="RHEA-COMP:11060"/>
        <dbReference type="Rhea" id="RHEA-COMP:11605"/>
        <dbReference type="ChEBI" id="CHEBI:15378"/>
        <dbReference type="ChEBI" id="CHEBI:30013"/>
        <dbReference type="ChEBI" id="CHEBI:30616"/>
        <dbReference type="ChEBI" id="CHEBI:61977"/>
        <dbReference type="ChEBI" id="CHEBI:456216"/>
        <dbReference type="EC" id="2.7.11.22"/>
    </reaction>
</comment>
<comment type="similarity">
    <text evidence="1">Belongs to the protein kinase superfamily. CMGC Ser/Thr protein kinase family. CDC2/CDKX subfamily.</text>
</comment>
<evidence type="ECO:0000256" key="13">
    <source>
        <dbReference type="ARBA" id="ARBA00048367"/>
    </source>
</evidence>
<dbReference type="GO" id="GO:0004693">
    <property type="term" value="F:cyclin-dependent protein serine/threonine kinase activity"/>
    <property type="evidence" value="ECO:0007669"/>
    <property type="project" value="UniProtKB-EC"/>
</dbReference>
<dbReference type="PROSITE" id="PS00108">
    <property type="entry name" value="PROTEIN_KINASE_ST"/>
    <property type="match status" value="1"/>
</dbReference>
<protein>
    <recommendedName>
        <fullName evidence="9">Cyclin-dependent kinase 2 homolog</fullName>
        <ecNumber evidence="2">2.7.11.22</ecNumber>
    </recommendedName>
    <alternativeName>
        <fullName evidence="10">Cell division control protein 2 homolog</fullName>
    </alternativeName>
    <alternativeName>
        <fullName evidence="11">cdc2-related kinase 2</fullName>
    </alternativeName>
</protein>
<feature type="binding site" evidence="14">
    <location>
        <position position="1010"/>
    </location>
    <ligand>
        <name>ATP</name>
        <dbReference type="ChEBI" id="CHEBI:30616"/>
    </ligand>
</feature>
<evidence type="ECO:0000313" key="18">
    <source>
        <dbReference type="Proteomes" id="UP000591131"/>
    </source>
</evidence>
<evidence type="ECO:0000256" key="9">
    <source>
        <dbReference type="ARBA" id="ARBA00039612"/>
    </source>
</evidence>
<dbReference type="GO" id="GO:0010389">
    <property type="term" value="P:regulation of G2/M transition of mitotic cell cycle"/>
    <property type="evidence" value="ECO:0007669"/>
    <property type="project" value="TreeGrafter"/>
</dbReference>
<dbReference type="GO" id="GO:0030332">
    <property type="term" value="F:cyclin binding"/>
    <property type="evidence" value="ECO:0007669"/>
    <property type="project" value="TreeGrafter"/>
</dbReference>
<organism evidence="17 18">
    <name type="scientific">Perkinsus chesapeaki</name>
    <name type="common">Clam parasite</name>
    <name type="synonym">Perkinsus andrewsi</name>
    <dbReference type="NCBI Taxonomy" id="330153"/>
    <lineage>
        <taxon>Eukaryota</taxon>
        <taxon>Sar</taxon>
        <taxon>Alveolata</taxon>
        <taxon>Perkinsozoa</taxon>
        <taxon>Perkinsea</taxon>
        <taxon>Perkinsida</taxon>
        <taxon>Perkinsidae</taxon>
        <taxon>Perkinsus</taxon>
    </lineage>
</organism>
<evidence type="ECO:0000256" key="12">
    <source>
        <dbReference type="ARBA" id="ARBA00047811"/>
    </source>
</evidence>